<comment type="subcellular location">
    <subcellularLocation>
        <location evidence="1">Cell membrane</location>
        <topology evidence="1">Multi-pass membrane protein</topology>
    </subcellularLocation>
</comment>
<evidence type="ECO:0000313" key="10">
    <source>
        <dbReference type="Proteomes" id="UP000325957"/>
    </source>
</evidence>
<name>A0A5J5KYL0_9MICC</name>
<organism evidence="9 10">
    <name type="scientific">Kocuria coralli</name>
    <dbReference type="NCBI Taxonomy" id="1461025"/>
    <lineage>
        <taxon>Bacteria</taxon>
        <taxon>Bacillati</taxon>
        <taxon>Actinomycetota</taxon>
        <taxon>Actinomycetes</taxon>
        <taxon>Micrococcales</taxon>
        <taxon>Micrococcaceae</taxon>
        <taxon>Kocuria</taxon>
    </lineage>
</organism>
<keyword evidence="4 7" id="KW-0812">Transmembrane</keyword>
<dbReference type="PANTHER" id="PTHR37937">
    <property type="entry name" value="CONJUGATIVE TRANSFER: DNA TRANSPORT"/>
    <property type="match status" value="1"/>
</dbReference>
<feature type="transmembrane region" description="Helical" evidence="7">
    <location>
        <begin position="73"/>
        <end position="99"/>
    </location>
</feature>
<dbReference type="Pfam" id="PF12696">
    <property type="entry name" value="TraG-D_C"/>
    <property type="match status" value="1"/>
</dbReference>
<evidence type="ECO:0000256" key="2">
    <source>
        <dbReference type="ARBA" id="ARBA00008806"/>
    </source>
</evidence>
<dbReference type="CDD" id="cd01127">
    <property type="entry name" value="TrwB_TraG_TraD_VirD4"/>
    <property type="match status" value="1"/>
</dbReference>
<keyword evidence="6 7" id="KW-0472">Membrane</keyword>
<evidence type="ECO:0000259" key="8">
    <source>
        <dbReference type="Pfam" id="PF12696"/>
    </source>
</evidence>
<comment type="caution">
    <text evidence="9">The sequence shown here is derived from an EMBL/GenBank/DDBJ whole genome shotgun (WGS) entry which is preliminary data.</text>
</comment>
<accession>A0A5J5KYL0</accession>
<feature type="domain" description="TraD/TraG TraM recognition site" evidence="8">
    <location>
        <begin position="427"/>
        <end position="542"/>
    </location>
</feature>
<keyword evidence="3" id="KW-1003">Cell membrane</keyword>
<reference evidence="9 10" key="1">
    <citation type="submission" date="2019-05" db="EMBL/GenBank/DDBJ databases">
        <title>Kocuria coralli sp. nov., a novel actinobacterium isolated from coral reef seawater.</title>
        <authorList>
            <person name="Li J."/>
        </authorList>
    </citation>
    <scope>NUCLEOTIDE SEQUENCE [LARGE SCALE GENOMIC DNA]</scope>
    <source>
        <strain evidence="9 10">SCSIO 13007</strain>
    </source>
</reference>
<protein>
    <submittedName>
        <fullName evidence="9">Type IV secretory system conjugative DNA transfer family protein</fullName>
    </submittedName>
</protein>
<keyword evidence="5 7" id="KW-1133">Transmembrane helix</keyword>
<sequence length="602" mass="63383">MQSRGNDVLLYALVGVLVTVGAAAMMLSWVGRGITSVMCGAPSVRTHPVELAVGFVRDGGTAFVTADGQCAPATWAVIAPLVVGLVVVAGLAVWGVVLWRNWKESDAYLLRDLARRNGVAKGREVKIKAGEKALMAKASAIRPTLKNPRPADIGMCFGLSCGYPMWVSSEDSVVLIGPPRSGKGFYIVINALLDAPGAVVTTSTRGDNVRAVWEARAKIGPVALFDPQGLTKLPTTLKWAPHQGCESVMVASRRAQTIVGASAMGESTSNQEWAGVATRILTGLLHAAALAQVDTPTLGRWGSTPGLAAAAVKVLRSHPDSAPGWAEALDDELNSDPRMLPSKWMGVSEALSPLMLPEVAAVLNPAPGEGLDPKTFIEQKGTLFLVGTKTGGGAAAPMLMALMDEITAVARELAIRSPGNRLSPGLSLILDEIANLAPWKELPVVMADGGGVGIFTLVVLQSPAMARAAWGDHLAQQILDAATVKFQLGGSGNSDELQALVTLIGQRVLKETNTTWADSGTSRSQTQREKDVITVAELRRLPVGTGLVLTRTSRPIVVTMAKWVDRPEAPEIKAAIARFDERLAQALVDGPDHLPEPQLTAA</sequence>
<evidence type="ECO:0000256" key="7">
    <source>
        <dbReference type="SAM" id="Phobius"/>
    </source>
</evidence>
<dbReference type="SUPFAM" id="SSF52540">
    <property type="entry name" value="P-loop containing nucleoside triphosphate hydrolases"/>
    <property type="match status" value="1"/>
</dbReference>
<evidence type="ECO:0000313" key="9">
    <source>
        <dbReference type="EMBL" id="KAA9393841.1"/>
    </source>
</evidence>
<dbReference type="RefSeq" id="WP_158034253.1">
    <property type="nucleotide sequence ID" value="NZ_ML708620.1"/>
</dbReference>
<evidence type="ECO:0000256" key="5">
    <source>
        <dbReference type="ARBA" id="ARBA00022989"/>
    </source>
</evidence>
<proteinExistence type="inferred from homology"/>
<dbReference type="EMBL" id="SZWF01000014">
    <property type="protein sequence ID" value="KAA9393841.1"/>
    <property type="molecule type" value="Genomic_DNA"/>
</dbReference>
<gene>
    <name evidence="9" type="ORF">FCK90_10535</name>
</gene>
<dbReference type="GO" id="GO:0005886">
    <property type="term" value="C:plasma membrane"/>
    <property type="evidence" value="ECO:0007669"/>
    <property type="project" value="UniProtKB-SubCell"/>
</dbReference>
<dbReference type="PANTHER" id="PTHR37937:SF1">
    <property type="entry name" value="CONJUGATIVE TRANSFER: DNA TRANSPORT"/>
    <property type="match status" value="1"/>
</dbReference>
<dbReference type="Gene3D" id="3.40.50.300">
    <property type="entry name" value="P-loop containing nucleotide triphosphate hydrolases"/>
    <property type="match status" value="1"/>
</dbReference>
<dbReference type="InterPro" id="IPR032689">
    <property type="entry name" value="TraG-D_C"/>
</dbReference>
<dbReference type="InterPro" id="IPR003688">
    <property type="entry name" value="TraG/VirD4"/>
</dbReference>
<evidence type="ECO:0000256" key="6">
    <source>
        <dbReference type="ARBA" id="ARBA00023136"/>
    </source>
</evidence>
<dbReference type="InterPro" id="IPR051539">
    <property type="entry name" value="T4SS-coupling_protein"/>
</dbReference>
<evidence type="ECO:0000256" key="4">
    <source>
        <dbReference type="ARBA" id="ARBA00022692"/>
    </source>
</evidence>
<dbReference type="InterPro" id="IPR027417">
    <property type="entry name" value="P-loop_NTPase"/>
</dbReference>
<dbReference type="OrthoDB" id="226701at2"/>
<dbReference type="Pfam" id="PF02534">
    <property type="entry name" value="T4SS-DNA_transf"/>
    <property type="match status" value="1"/>
</dbReference>
<evidence type="ECO:0000256" key="1">
    <source>
        <dbReference type="ARBA" id="ARBA00004651"/>
    </source>
</evidence>
<feature type="transmembrane region" description="Helical" evidence="7">
    <location>
        <begin position="9"/>
        <end position="30"/>
    </location>
</feature>
<keyword evidence="10" id="KW-1185">Reference proteome</keyword>
<evidence type="ECO:0000256" key="3">
    <source>
        <dbReference type="ARBA" id="ARBA00022475"/>
    </source>
</evidence>
<dbReference type="Proteomes" id="UP000325957">
    <property type="component" value="Unassembled WGS sequence"/>
</dbReference>
<comment type="similarity">
    <text evidence="2">Belongs to the VirD4/TraG family.</text>
</comment>
<dbReference type="AlphaFoldDB" id="A0A5J5KYL0"/>